<dbReference type="InterPro" id="IPR054722">
    <property type="entry name" value="PolX-like_BBD"/>
</dbReference>
<proteinExistence type="predicted"/>
<feature type="domain" description="Retrovirus-related Pol polyprotein from transposon TNT 1-94-like beta-barrel" evidence="2">
    <location>
        <begin position="481"/>
        <end position="558"/>
    </location>
</feature>
<name>A0AA89AN45_9ASTE</name>
<evidence type="ECO:0000313" key="3">
    <source>
        <dbReference type="EMBL" id="KAK3007873.1"/>
    </source>
</evidence>
<sequence length="623" mass="71549">MVRSFVNPDGGGVGIRQSVGWRRRGFGKRWRSPTAGVGNLLQQHRKSYKLLHMGLVQVAIKPIDKKWHEQLCAGFTTKYQIDSDRASFRTLCESAKVTCQRHWGSIQQGEIKNKVLHYLSATMNLCRRSSVDVIEEEDAEKLIQNWSLPKVSSSDIYKKKVLFERKMDYETKTIEKTVLVQGKYVDFELLERSIIQQRKRKYNLFHLESVQVAVKPLTINGLNNSVLLHSPNDTFPLDVLTLNVKTVGFQRDIDVSYKVHYKAIIKVESAKEALQTLINEFQGDDKVRAIKLQPLRKDLENMKMKEVESLKDYSNRFLELINQMKTHGENISDQRIVEKTLISLPEKFDPIVVVIEATKDLSTLSVQEVMASLKSYEQRMAKHTENVVESAFLSKSMLAARAKKENHITLINLRENQVKVEDMEEEEVEIEEEAEATLVEVIILRIIPNLVQQASFTEAKESEASLFYACQSATKKNDEMWFLDSGCSNHMAREKSLFLNIDSTVNTKVKLGIVVQAQGKGTIGVQTKQGTRFIRDVLLDLDLEHNLLSLGQLLENDYSLQFHDKCCIIYDKRGSKDVVTKIKMEKNINFPINFRYTSGVAMKASIVEDSWLWHRRFGHINFI</sequence>
<evidence type="ECO:0000256" key="1">
    <source>
        <dbReference type="SAM" id="Coils"/>
    </source>
</evidence>
<dbReference type="EMBL" id="JAVXUP010001815">
    <property type="protein sequence ID" value="KAK3007873.1"/>
    <property type="molecule type" value="Genomic_DNA"/>
</dbReference>
<dbReference type="Proteomes" id="UP001188597">
    <property type="component" value="Unassembled WGS sequence"/>
</dbReference>
<comment type="caution">
    <text evidence="3">The sequence shown here is derived from an EMBL/GenBank/DDBJ whole genome shotgun (WGS) entry which is preliminary data.</text>
</comment>
<organism evidence="3 4">
    <name type="scientific">Escallonia herrerae</name>
    <dbReference type="NCBI Taxonomy" id="1293975"/>
    <lineage>
        <taxon>Eukaryota</taxon>
        <taxon>Viridiplantae</taxon>
        <taxon>Streptophyta</taxon>
        <taxon>Embryophyta</taxon>
        <taxon>Tracheophyta</taxon>
        <taxon>Spermatophyta</taxon>
        <taxon>Magnoliopsida</taxon>
        <taxon>eudicotyledons</taxon>
        <taxon>Gunneridae</taxon>
        <taxon>Pentapetalae</taxon>
        <taxon>asterids</taxon>
        <taxon>campanulids</taxon>
        <taxon>Escalloniales</taxon>
        <taxon>Escalloniaceae</taxon>
        <taxon>Escallonia</taxon>
    </lineage>
</organism>
<dbReference type="PANTHER" id="PTHR35317">
    <property type="entry name" value="OS04G0629600 PROTEIN"/>
    <property type="match status" value="1"/>
</dbReference>
<dbReference type="Pfam" id="PF14223">
    <property type="entry name" value="Retrotran_gag_2"/>
    <property type="match status" value="1"/>
</dbReference>
<keyword evidence="1" id="KW-0175">Coiled coil</keyword>
<dbReference type="PANTHER" id="PTHR35317:SF35">
    <property type="entry name" value="DUF4219 DOMAIN-CONTAINING PROTEIN"/>
    <property type="match status" value="1"/>
</dbReference>
<evidence type="ECO:0000259" key="2">
    <source>
        <dbReference type="Pfam" id="PF22936"/>
    </source>
</evidence>
<protein>
    <recommendedName>
        <fullName evidence="2">Retrovirus-related Pol polyprotein from transposon TNT 1-94-like beta-barrel domain-containing protein</fullName>
    </recommendedName>
</protein>
<accession>A0AA89AN45</accession>
<dbReference type="Pfam" id="PF22936">
    <property type="entry name" value="Pol_BBD"/>
    <property type="match status" value="1"/>
</dbReference>
<dbReference type="AlphaFoldDB" id="A0AA89AN45"/>
<evidence type="ECO:0000313" key="4">
    <source>
        <dbReference type="Proteomes" id="UP001188597"/>
    </source>
</evidence>
<feature type="coiled-coil region" evidence="1">
    <location>
        <begin position="413"/>
        <end position="440"/>
    </location>
</feature>
<reference evidence="3" key="1">
    <citation type="submission" date="2022-12" db="EMBL/GenBank/DDBJ databases">
        <title>Draft genome assemblies for two species of Escallonia (Escalloniales).</title>
        <authorList>
            <person name="Chanderbali A."/>
            <person name="Dervinis C."/>
            <person name="Anghel I."/>
            <person name="Soltis D."/>
            <person name="Soltis P."/>
            <person name="Zapata F."/>
        </authorList>
    </citation>
    <scope>NUCLEOTIDE SEQUENCE</scope>
    <source>
        <strain evidence="3">UCBG64.0493</strain>
        <tissue evidence="3">Leaf</tissue>
    </source>
</reference>
<keyword evidence="4" id="KW-1185">Reference proteome</keyword>
<gene>
    <name evidence="3" type="ORF">RJ639_014795</name>
</gene>